<accession>R7ZA83</accession>
<organism evidence="1 2">
    <name type="scientific">Lysinibacillus sphaericus OT4b.31</name>
    <dbReference type="NCBI Taxonomy" id="1285586"/>
    <lineage>
        <taxon>Bacteria</taxon>
        <taxon>Bacillati</taxon>
        <taxon>Bacillota</taxon>
        <taxon>Bacilli</taxon>
        <taxon>Bacillales</taxon>
        <taxon>Bacillaceae</taxon>
        <taxon>Lysinibacillus</taxon>
    </lineage>
</organism>
<evidence type="ECO:0000313" key="1">
    <source>
        <dbReference type="EMBL" id="EON70934.1"/>
    </source>
</evidence>
<gene>
    <name evidence="1" type="ORF">H131_18187</name>
</gene>
<comment type="caution">
    <text evidence="1">The sequence shown here is derived from an EMBL/GenBank/DDBJ whole genome shotgun (WGS) entry which is preliminary data.</text>
</comment>
<name>R7ZA83_LYSSH</name>
<protein>
    <submittedName>
        <fullName evidence="1">Uncharacterized protein</fullName>
    </submittedName>
</protein>
<dbReference type="AlphaFoldDB" id="R7ZA83"/>
<dbReference type="HOGENOM" id="CLU_1244078_0_0_9"/>
<proteinExistence type="predicted"/>
<evidence type="ECO:0000313" key="2">
    <source>
        <dbReference type="Proteomes" id="UP000013911"/>
    </source>
</evidence>
<dbReference type="EMBL" id="AQPX01000025">
    <property type="protein sequence ID" value="EON70934.1"/>
    <property type="molecule type" value="Genomic_DNA"/>
</dbReference>
<dbReference type="OrthoDB" id="2991598at2"/>
<dbReference type="PATRIC" id="fig|1285586.5.peg.3797"/>
<dbReference type="Proteomes" id="UP000013911">
    <property type="component" value="Unassembled WGS sequence"/>
</dbReference>
<dbReference type="RefSeq" id="WP_010860558.1">
    <property type="nucleotide sequence ID" value="NZ_KB933398.1"/>
</dbReference>
<sequence length="222" mass="25912">MTVDEIMELTGQKRGTIEQFRSVLQKYRLIEKHQSLDKRAVTTFMKAVEYKEAKENNWIESIERAIQHEYGEEMVLPHIWTRKIVLKDLIWKIINRRVTIERVGSSFPPNDVDSEEYHIVFKIIIDNFVEMGKTIDTYKNSYGTDGNPVTTFICKGKDFVYYIVGKYNSITKSEDIHVFYNDGLEFNLMKCEHICGGNGDKGQLDELWRTCSSFAKDQSVVE</sequence>
<reference evidence="1 2" key="1">
    <citation type="submission" date="2013-04" db="EMBL/GenBank/DDBJ databases">
        <title>Draft genome of the heavy metal tolerant bacterium Lysinibacillus sphaericus strain OT4b.31.</title>
        <authorList>
            <person name="Pena-Montenegro T.D."/>
            <person name="Dussan J."/>
        </authorList>
    </citation>
    <scope>NUCLEOTIDE SEQUENCE [LARGE SCALE GENOMIC DNA]</scope>
    <source>
        <strain evidence="1 2">OT4b.31</strain>
    </source>
</reference>